<dbReference type="Gene3D" id="2.60.40.820">
    <property type="entry name" value="Transcription factor, T-box"/>
    <property type="match status" value="1"/>
</dbReference>
<feature type="compositionally biased region" description="Acidic residues" evidence="7">
    <location>
        <begin position="626"/>
        <end position="640"/>
    </location>
</feature>
<feature type="compositionally biased region" description="Polar residues" evidence="7">
    <location>
        <begin position="839"/>
        <end position="852"/>
    </location>
</feature>
<feature type="compositionally biased region" description="Basic and acidic residues" evidence="7">
    <location>
        <begin position="604"/>
        <end position="613"/>
    </location>
</feature>
<reference evidence="9 10" key="1">
    <citation type="submission" date="2019-04" db="EMBL/GenBank/DDBJ databases">
        <title>Annotation for the trematode Fasciola gigantica.</title>
        <authorList>
            <person name="Choi Y.-J."/>
        </authorList>
    </citation>
    <scope>NUCLEOTIDE SEQUENCE [LARGE SCALE GENOMIC DNA]</scope>
    <source>
        <strain evidence="9">Uganda_cow_1</strain>
    </source>
</reference>
<comment type="caution">
    <text evidence="6">Lacks conserved residue(s) required for the propagation of feature annotation.</text>
</comment>
<protein>
    <submittedName>
        <fullName evidence="9">Optomotor blind</fullName>
    </submittedName>
</protein>
<feature type="compositionally biased region" description="Basic residues" evidence="7">
    <location>
        <begin position="688"/>
        <end position="703"/>
    </location>
</feature>
<keyword evidence="3 6" id="KW-0238">DNA-binding</keyword>
<organism evidence="9 10">
    <name type="scientific">Fasciola gigantica</name>
    <name type="common">Giant liver fluke</name>
    <dbReference type="NCBI Taxonomy" id="46835"/>
    <lineage>
        <taxon>Eukaryota</taxon>
        <taxon>Metazoa</taxon>
        <taxon>Spiralia</taxon>
        <taxon>Lophotrochozoa</taxon>
        <taxon>Platyhelminthes</taxon>
        <taxon>Trematoda</taxon>
        <taxon>Digenea</taxon>
        <taxon>Plagiorchiida</taxon>
        <taxon>Echinostomata</taxon>
        <taxon>Echinostomatoidea</taxon>
        <taxon>Fasciolidae</taxon>
        <taxon>Fasciola</taxon>
    </lineage>
</organism>
<dbReference type="GO" id="GO:0000785">
    <property type="term" value="C:chromatin"/>
    <property type="evidence" value="ECO:0007669"/>
    <property type="project" value="TreeGrafter"/>
</dbReference>
<dbReference type="PANTHER" id="PTHR11267:SF181">
    <property type="entry name" value="OPTOMOTOR-BLIND PROTEIN"/>
    <property type="match status" value="1"/>
</dbReference>
<dbReference type="InterPro" id="IPR001699">
    <property type="entry name" value="TF_T-box"/>
</dbReference>
<evidence type="ECO:0000259" key="8">
    <source>
        <dbReference type="PROSITE" id="PS50252"/>
    </source>
</evidence>
<keyword evidence="5 6" id="KW-0539">Nucleus</keyword>
<evidence type="ECO:0000256" key="7">
    <source>
        <dbReference type="SAM" id="MobiDB-lite"/>
    </source>
</evidence>
<name>A0A504YK02_FASGI</name>
<dbReference type="GO" id="GO:0045893">
    <property type="term" value="P:positive regulation of DNA-templated transcription"/>
    <property type="evidence" value="ECO:0007669"/>
    <property type="project" value="InterPro"/>
</dbReference>
<feature type="region of interest" description="Disordered" evidence="7">
    <location>
        <begin position="1059"/>
        <end position="1084"/>
    </location>
</feature>
<keyword evidence="10" id="KW-1185">Reference proteome</keyword>
<feature type="region of interest" description="Disordered" evidence="7">
    <location>
        <begin position="573"/>
        <end position="736"/>
    </location>
</feature>
<dbReference type="InterPro" id="IPR046360">
    <property type="entry name" value="T-box_DNA-bd"/>
</dbReference>
<dbReference type="GO" id="GO:0000981">
    <property type="term" value="F:DNA-binding transcription factor activity, RNA polymerase II-specific"/>
    <property type="evidence" value="ECO:0007669"/>
    <property type="project" value="TreeGrafter"/>
</dbReference>
<evidence type="ECO:0000256" key="6">
    <source>
        <dbReference type="PROSITE-ProRule" id="PRU00201"/>
    </source>
</evidence>
<evidence type="ECO:0000256" key="1">
    <source>
        <dbReference type="ARBA" id="ARBA00004123"/>
    </source>
</evidence>
<dbReference type="EMBL" id="SUNJ01009082">
    <property type="protein sequence ID" value="TPP60701.1"/>
    <property type="molecule type" value="Genomic_DNA"/>
</dbReference>
<dbReference type="CDD" id="cd20188">
    <property type="entry name" value="T-box_TBX2_3-like"/>
    <property type="match status" value="1"/>
</dbReference>
<dbReference type="PROSITE" id="PS01264">
    <property type="entry name" value="TBOX_2"/>
    <property type="match status" value="1"/>
</dbReference>
<dbReference type="InterPro" id="IPR008967">
    <property type="entry name" value="p53-like_TF_DNA-bd_sf"/>
</dbReference>
<evidence type="ECO:0000313" key="9">
    <source>
        <dbReference type="EMBL" id="TPP60701.1"/>
    </source>
</evidence>
<feature type="compositionally biased region" description="Basic and acidic residues" evidence="7">
    <location>
        <begin position="573"/>
        <end position="592"/>
    </location>
</feature>
<dbReference type="Proteomes" id="UP000316759">
    <property type="component" value="Unassembled WGS sequence"/>
</dbReference>
<feature type="domain" description="T-box" evidence="8">
    <location>
        <begin position="401"/>
        <end position="579"/>
    </location>
</feature>
<dbReference type="GO" id="GO:0000978">
    <property type="term" value="F:RNA polymerase II cis-regulatory region sequence-specific DNA binding"/>
    <property type="evidence" value="ECO:0007669"/>
    <property type="project" value="InterPro"/>
</dbReference>
<dbReference type="GO" id="GO:0001708">
    <property type="term" value="P:cell fate specification"/>
    <property type="evidence" value="ECO:0007669"/>
    <property type="project" value="TreeGrafter"/>
</dbReference>
<feature type="region of interest" description="Disordered" evidence="7">
    <location>
        <begin position="761"/>
        <end position="787"/>
    </location>
</feature>
<dbReference type="SMART" id="SM00425">
    <property type="entry name" value="TBOX"/>
    <property type="match status" value="1"/>
</dbReference>
<keyword evidence="2" id="KW-0805">Transcription regulation</keyword>
<gene>
    <name evidence="9" type="ORF">FGIG_00703</name>
</gene>
<feature type="region of interest" description="Disordered" evidence="7">
    <location>
        <begin position="839"/>
        <end position="870"/>
    </location>
</feature>
<dbReference type="InterPro" id="IPR036960">
    <property type="entry name" value="T-box_sf"/>
</dbReference>
<accession>A0A504YK02</accession>
<dbReference type="STRING" id="46835.A0A504YK02"/>
<feature type="compositionally biased region" description="Low complexity" evidence="7">
    <location>
        <begin position="764"/>
        <end position="783"/>
    </location>
</feature>
<dbReference type="Pfam" id="PF00907">
    <property type="entry name" value="T-box"/>
    <property type="match status" value="1"/>
</dbReference>
<dbReference type="GO" id="GO:0005634">
    <property type="term" value="C:nucleus"/>
    <property type="evidence" value="ECO:0007669"/>
    <property type="project" value="UniProtKB-SubCell"/>
</dbReference>
<sequence length="1117" mass="122940">MTFNLPVSPSILNRPHPLLVTGKTHMDPSVICSPMGSFSPSGATSSLPFSSYLSCAHSDTNTATAAAALISRLNPPRMLYPKSNGRTNSHTVPSFVSSSSSHMSSISGTAWDRIPNNLTSSLLPTSSLTGNGTGLYSQSTMSSSEQQMSRTLRSLTEFSTGNQEGRHLDESAKFIPQTTPSNSHSRSAIGVQAVIPETMDSYNPIQMGDKPLDSSSKSAFKPHTRTPSPIIQQQRDSTLYPTSSNVAIAAMAAALAATGLRFPSLPSTIGNHPLNGPSNTTLGGLQSLTGSTDTTVKPEFSALMAAAVAAAASAIGSPNSVLSGNRQTPHSDHCCSVATPITSNMSSSSTSSLVSIISQPMDDLSQLPDFKQASASFIQSIPMPSESPDPMDGDNRPKVELIDKYLWDKFHVHGTEMVITKSGRRMFPPFKVKVSNLEKRAKYIVLMDIVSMDDCRYKFHNNLWMIAGKADPEMPKRMYIHPDSPSTGEQWMQKIISFHKLKLTNNISDKHGYTILNSMHKYQPRFHLVRANDILRLPCSRFHTYTFKETQFLAVTAYQNEKITQLKIDHNPFAKGFRETGGGRRDKKRGDSMKNTGTRPVHHPVNEEQRDTMETFDGSNQTSSDTENDQEPEDFDADSEMNEKSARTDSSLHQPQSHSHHHHLHHLHHLHLRHQHHQHQQQQQQQQQRHHHRPKQTMKRMGTRRPLTGSPQSEKIRRFNDTELFPKPPSNGVHSVDSLRLIRHGDQLEKMQNFSLDVPPVFSQKQQQQQQQQQQNNSNNNNNPTFDFDSRRLLLPFPFSSGKTPPNVTMVSSELNNLIYSPMSDKHQRPVLMDGQSTLPRSCDKVSTQSPGDISLPHPSHTTPTGSVPWMNTLDSSYGREKLGMESGGLPLLGKSPFPQPFDSLMSKTRSTTCPISQWRTWDDTITNPCYLSTLSNYIGQNPQMLPHLLAFMYQQNLLSIPTVAKDDEHPTNLSLSSTQQSASFGIEDTVANQKQTTAGKNKSEQLHTIHVDSSPNGIGADNQNTSPITTNSNNSHCRLGGGGSQAVTNFSISALTSLPDSSVSTSPSNASPESPRSNLSLGIDDPTVDLVHAIEVSANANRRSPIPRDCSSATSL</sequence>
<evidence type="ECO:0000256" key="3">
    <source>
        <dbReference type="ARBA" id="ARBA00023125"/>
    </source>
</evidence>
<proteinExistence type="predicted"/>
<feature type="compositionally biased region" description="Low complexity" evidence="7">
    <location>
        <begin position="1023"/>
        <end position="1036"/>
    </location>
</feature>
<evidence type="ECO:0000313" key="10">
    <source>
        <dbReference type="Proteomes" id="UP000316759"/>
    </source>
</evidence>
<dbReference type="OrthoDB" id="7442607at2759"/>
<keyword evidence="4" id="KW-0804">Transcription</keyword>
<dbReference type="PROSITE" id="PS50252">
    <property type="entry name" value="TBOX_3"/>
    <property type="match status" value="1"/>
</dbReference>
<evidence type="ECO:0000256" key="4">
    <source>
        <dbReference type="ARBA" id="ARBA00023163"/>
    </source>
</evidence>
<dbReference type="SUPFAM" id="SSF49417">
    <property type="entry name" value="p53-like transcription factors"/>
    <property type="match status" value="1"/>
</dbReference>
<evidence type="ECO:0000256" key="5">
    <source>
        <dbReference type="ARBA" id="ARBA00023242"/>
    </source>
</evidence>
<feature type="compositionally biased region" description="Low complexity" evidence="7">
    <location>
        <begin position="1059"/>
        <end position="1076"/>
    </location>
</feature>
<dbReference type="PROSITE" id="PS01283">
    <property type="entry name" value="TBOX_1"/>
    <property type="match status" value="1"/>
</dbReference>
<comment type="caution">
    <text evidence="9">The sequence shown here is derived from an EMBL/GenBank/DDBJ whole genome shotgun (WGS) entry which is preliminary data.</text>
</comment>
<dbReference type="AlphaFoldDB" id="A0A504YK02"/>
<dbReference type="PRINTS" id="PR00937">
    <property type="entry name" value="TBOX"/>
</dbReference>
<evidence type="ECO:0000256" key="2">
    <source>
        <dbReference type="ARBA" id="ARBA00023015"/>
    </source>
</evidence>
<feature type="compositionally biased region" description="Basic residues" evidence="7">
    <location>
        <begin position="658"/>
        <end position="679"/>
    </location>
</feature>
<dbReference type="InterPro" id="IPR018186">
    <property type="entry name" value="TF_T-box_CS"/>
</dbReference>
<comment type="subcellular location">
    <subcellularLocation>
        <location evidence="1 6">Nucleus</location>
    </subcellularLocation>
</comment>
<feature type="region of interest" description="Disordered" evidence="7">
    <location>
        <begin position="1011"/>
        <end position="1041"/>
    </location>
</feature>
<dbReference type="PANTHER" id="PTHR11267">
    <property type="entry name" value="T-BOX PROTEIN-RELATED"/>
    <property type="match status" value="1"/>
</dbReference>
<dbReference type="FunFam" id="2.60.40.820:FF:000016">
    <property type="entry name" value="T-box transcription factor TBX2-A"/>
    <property type="match status" value="1"/>
</dbReference>